<name>A0A1C5AAU3_9ACTN</name>
<dbReference type="EMBL" id="FMCT01000012">
    <property type="protein sequence ID" value="SCF42330.1"/>
    <property type="molecule type" value="Genomic_DNA"/>
</dbReference>
<dbReference type="AlphaFoldDB" id="A0A1C5AAU3"/>
<proteinExistence type="predicted"/>
<sequence length="129" mass="14207">MPKPHPTNAEYVDLAHYSRALDEIHRLRAALAYEAGVTAAHLGLATFPKSRREFAEEQVERMRAAARGEAETAYTIGGWRMQAALRDAGASETLTRWQWEHAPTSHACTNCEGVGPDSCPFNPKGDDRG</sequence>
<dbReference type="RefSeq" id="WP_141723931.1">
    <property type="nucleotide sequence ID" value="NZ_FMCT01000012.1"/>
</dbReference>
<gene>
    <name evidence="1" type="ORF">GA0070563_11266</name>
</gene>
<evidence type="ECO:0000313" key="2">
    <source>
        <dbReference type="Proteomes" id="UP000183585"/>
    </source>
</evidence>
<dbReference type="Proteomes" id="UP000183585">
    <property type="component" value="Unassembled WGS sequence"/>
</dbReference>
<keyword evidence="2" id="KW-1185">Reference proteome</keyword>
<evidence type="ECO:0000313" key="1">
    <source>
        <dbReference type="EMBL" id="SCF42330.1"/>
    </source>
</evidence>
<accession>A0A1C5AAU3</accession>
<protein>
    <submittedName>
        <fullName evidence="1">Uncharacterized protein</fullName>
    </submittedName>
</protein>
<organism evidence="1 2">
    <name type="scientific">Micromonospora carbonacea</name>
    <dbReference type="NCBI Taxonomy" id="47853"/>
    <lineage>
        <taxon>Bacteria</taxon>
        <taxon>Bacillati</taxon>
        <taxon>Actinomycetota</taxon>
        <taxon>Actinomycetes</taxon>
        <taxon>Micromonosporales</taxon>
        <taxon>Micromonosporaceae</taxon>
        <taxon>Micromonospora</taxon>
    </lineage>
</organism>
<reference evidence="2" key="1">
    <citation type="submission" date="2016-06" db="EMBL/GenBank/DDBJ databases">
        <authorList>
            <person name="Varghese N."/>
            <person name="Submissions Spin"/>
        </authorList>
    </citation>
    <scope>NUCLEOTIDE SEQUENCE [LARGE SCALE GENOMIC DNA]</scope>
    <source>
        <strain evidence="2">DSM 43168</strain>
    </source>
</reference>